<name>F6FIS3_MYCHI</name>
<sequence length="209" mass="23138">MNNSLALKGVLGASCLGTVATGGYLINKNYGSGRETLRTLLKDVSLINDKSSNHWKTIFEEYKKDPDLINELKLKKSDLSSNTTNSEAAPFVSAWCEEKLNLSTSTPEKEQILSRIKKWCVTQPNTIKEKLDSLGKAAVSDWKVKYEAIKDDSLFQEIKTLADSFTSESDKEKGGSALDKWCTSNSAKHTWEDGASGIFEKAKTRCLSN</sequence>
<dbReference type="EMBL" id="CP002808">
    <property type="protein sequence ID" value="AEG73121.1"/>
    <property type="molecule type" value="Genomic_DNA"/>
</dbReference>
<gene>
    <name evidence="1" type="ordered locus">MHF_0857</name>
</gene>
<dbReference type="HOGENOM" id="CLU_109325_0_0_14"/>
<organism evidence="1 2">
    <name type="scientific">Mycoplasma haemofelis (strain Ohio2)</name>
    <dbReference type="NCBI Taxonomy" id="859194"/>
    <lineage>
        <taxon>Bacteria</taxon>
        <taxon>Bacillati</taxon>
        <taxon>Mycoplasmatota</taxon>
        <taxon>Mollicutes</taxon>
        <taxon>Mycoplasmataceae</taxon>
        <taxon>Mycoplasma</taxon>
    </lineage>
</organism>
<dbReference type="BioCyc" id="MHAE859194:G1GR7-857-MONOMER"/>
<reference key="2">
    <citation type="submission" date="2011-05" db="EMBL/GenBank/DDBJ databases">
        <title>The Genome of Mycoplasma haemofelis Strain Ohio2, a pathogenic hemoplasma of the cat.</title>
        <authorList>
            <person name="Santos A.P."/>
            <person name="Guimaraes A.M.S."/>
            <person name="SanMiguel P.J."/>
            <person name="Martin S.W."/>
            <person name="Messick J.B."/>
        </authorList>
    </citation>
    <scope>NUCLEOTIDE SEQUENCE</scope>
    <source>
        <strain>Ohio2</strain>
    </source>
</reference>
<dbReference type="Proteomes" id="UP000007952">
    <property type="component" value="Chromosome"/>
</dbReference>
<reference evidence="1 2" key="1">
    <citation type="journal article" date="2011" name="J. Bacteriol.">
        <title>Complete genome sequences of two hemotropic Mycoplasmas, Mycoplasma haemofelis strain Ohio2 and Mycoplasma suis strain Illinois.</title>
        <authorList>
            <person name="Messick J.B."/>
            <person name="Santos A.P."/>
            <person name="Guimaraes A.M."/>
        </authorList>
    </citation>
    <scope>NUCLEOTIDE SEQUENCE [LARGE SCALE GENOMIC DNA]</scope>
    <source>
        <strain evidence="1 2">Ohio2</strain>
    </source>
</reference>
<dbReference type="KEGG" id="mhf:MHF_0857"/>
<evidence type="ECO:0000313" key="1">
    <source>
        <dbReference type="EMBL" id="AEG73121.1"/>
    </source>
</evidence>
<dbReference type="AlphaFoldDB" id="F6FIS3"/>
<protein>
    <submittedName>
        <fullName evidence="1">Uncharacterized protein</fullName>
    </submittedName>
</protein>
<evidence type="ECO:0000313" key="2">
    <source>
        <dbReference type="Proteomes" id="UP000007952"/>
    </source>
</evidence>
<dbReference type="STRING" id="859194.MHF_0857"/>
<accession>F6FIS3</accession>
<proteinExistence type="predicted"/>